<organism evidence="11 12">
    <name type="scientific">Stenomitos frigidus ULC18</name>
    <dbReference type="NCBI Taxonomy" id="2107698"/>
    <lineage>
        <taxon>Bacteria</taxon>
        <taxon>Bacillati</taxon>
        <taxon>Cyanobacteriota</taxon>
        <taxon>Cyanophyceae</taxon>
        <taxon>Leptolyngbyales</taxon>
        <taxon>Leptolyngbyaceae</taxon>
        <taxon>Stenomitos</taxon>
    </lineage>
</organism>
<proteinExistence type="inferred from homology"/>
<dbReference type="GO" id="GO:0008236">
    <property type="term" value="F:serine-type peptidase activity"/>
    <property type="evidence" value="ECO:0007669"/>
    <property type="project" value="UniProtKB-KW"/>
</dbReference>
<feature type="active site" description="Charge relay system" evidence="10">
    <location>
        <position position="156"/>
    </location>
</feature>
<evidence type="ECO:0000256" key="5">
    <source>
        <dbReference type="ARBA" id="ARBA00015719"/>
    </source>
</evidence>
<evidence type="ECO:0000256" key="8">
    <source>
        <dbReference type="ARBA" id="ARBA00022825"/>
    </source>
</evidence>
<comment type="catalytic activity">
    <reaction evidence="1 9">
        <text>[L-4-(L-arginin-2-N-yl)aspartate](n) + H2O = [L-4-(L-arginin-2-N-yl)aspartate](n-1) + L-4-(L-arginin-2-N-yl)aspartate</text>
        <dbReference type="Rhea" id="RHEA:12845"/>
        <dbReference type="Rhea" id="RHEA-COMP:13728"/>
        <dbReference type="Rhea" id="RHEA-COMP:13734"/>
        <dbReference type="ChEBI" id="CHEBI:15377"/>
        <dbReference type="ChEBI" id="CHEBI:137986"/>
        <dbReference type="ChEBI" id="CHEBI:137991"/>
        <dbReference type="EC" id="3.4.15.6"/>
    </reaction>
</comment>
<evidence type="ECO:0000313" key="12">
    <source>
        <dbReference type="Proteomes" id="UP000239576"/>
    </source>
</evidence>
<dbReference type="EMBL" id="PVWK01000167">
    <property type="protein sequence ID" value="PSB23433.1"/>
    <property type="molecule type" value="Genomic_DNA"/>
</dbReference>
<dbReference type="RefSeq" id="WP_106261238.1">
    <property type="nucleotide sequence ID" value="NZ_CAWNSW010000121.1"/>
</dbReference>
<feature type="active site" description="Charge relay system" evidence="10">
    <location>
        <position position="225"/>
    </location>
</feature>
<keyword evidence="6 9" id="KW-0645">Protease</keyword>
<dbReference type="EC" id="3.4.15.6" evidence="4 9"/>
<dbReference type="PANTHER" id="PTHR36175:SF1">
    <property type="entry name" value="CYANOPHYCINASE"/>
    <property type="match status" value="1"/>
</dbReference>
<evidence type="ECO:0000256" key="9">
    <source>
        <dbReference type="PIRNR" id="PIRNR032067"/>
    </source>
</evidence>
<dbReference type="Gene3D" id="3.40.50.880">
    <property type="match status" value="1"/>
</dbReference>
<feature type="active site" description="Charge relay system" evidence="10">
    <location>
        <position position="198"/>
    </location>
</feature>
<protein>
    <recommendedName>
        <fullName evidence="5 9">Cyanophycinase</fullName>
        <ecNumber evidence="4 9">3.4.15.6</ecNumber>
    </recommendedName>
</protein>
<evidence type="ECO:0000256" key="6">
    <source>
        <dbReference type="ARBA" id="ARBA00022670"/>
    </source>
</evidence>
<evidence type="ECO:0000256" key="7">
    <source>
        <dbReference type="ARBA" id="ARBA00022801"/>
    </source>
</evidence>
<dbReference type="Pfam" id="PF03575">
    <property type="entry name" value="Peptidase_S51"/>
    <property type="match status" value="1"/>
</dbReference>
<accession>A0A2T1DSF6</accession>
<evidence type="ECO:0000256" key="3">
    <source>
        <dbReference type="ARBA" id="ARBA00006534"/>
    </source>
</evidence>
<dbReference type="InterPro" id="IPR011811">
    <property type="entry name" value="Peptidase_S51_cyanophycinase"/>
</dbReference>
<reference evidence="12" key="1">
    <citation type="submission" date="2018-02" db="EMBL/GenBank/DDBJ databases">
        <authorList>
            <person name="Moore K."/>
            <person name="Momper L."/>
        </authorList>
    </citation>
    <scope>NUCLEOTIDE SEQUENCE [LARGE SCALE GENOMIC DNA]</scope>
    <source>
        <strain evidence="12">ULC18</strain>
    </source>
</reference>
<comment type="function">
    <text evidence="2 9">Exopeptidase that catalyzes the hydrolytic cleavage of multi-L-arginyl-poly-L-aspartic acid (cyanophycin; a water-insoluble reserve polymer) into aspartate-arginine dipeptides.</text>
</comment>
<dbReference type="SUPFAM" id="SSF52317">
    <property type="entry name" value="Class I glutamine amidotransferase-like"/>
    <property type="match status" value="1"/>
</dbReference>
<dbReference type="InterPro" id="IPR029062">
    <property type="entry name" value="Class_I_gatase-like"/>
</dbReference>
<comment type="caution">
    <text evidence="11">The sequence shown here is derived from an EMBL/GenBank/DDBJ whole genome shotgun (WGS) entry which is preliminary data.</text>
</comment>
<evidence type="ECO:0000313" key="11">
    <source>
        <dbReference type="EMBL" id="PSB23433.1"/>
    </source>
</evidence>
<dbReference type="Proteomes" id="UP000239576">
    <property type="component" value="Unassembled WGS sequence"/>
</dbReference>
<reference evidence="11 12" key="2">
    <citation type="submission" date="2018-03" db="EMBL/GenBank/DDBJ databases">
        <title>The ancient ancestry and fast evolution of plastids.</title>
        <authorList>
            <person name="Moore K.R."/>
            <person name="Magnabosco C."/>
            <person name="Momper L."/>
            <person name="Gold D.A."/>
            <person name="Bosak T."/>
            <person name="Fournier G.P."/>
        </authorList>
    </citation>
    <scope>NUCLEOTIDE SEQUENCE [LARGE SCALE GENOMIC DNA]</scope>
    <source>
        <strain evidence="11 12">ULC18</strain>
    </source>
</reference>
<dbReference type="GO" id="GO:0008241">
    <property type="term" value="F:peptidyl-dipeptidase activity"/>
    <property type="evidence" value="ECO:0007669"/>
    <property type="project" value="UniProtKB-EC"/>
</dbReference>
<keyword evidence="8 9" id="KW-0720">Serine protease</keyword>
<dbReference type="OrthoDB" id="9799980at2"/>
<dbReference type="PIRSF" id="PIRSF032067">
    <property type="entry name" value="Cyanophycinase"/>
    <property type="match status" value="1"/>
</dbReference>
<keyword evidence="12" id="KW-1185">Reference proteome</keyword>
<evidence type="ECO:0000256" key="2">
    <source>
        <dbReference type="ARBA" id="ARBA00002039"/>
    </source>
</evidence>
<dbReference type="NCBIfam" id="TIGR02069">
    <property type="entry name" value="cyanophycinase"/>
    <property type="match status" value="1"/>
</dbReference>
<dbReference type="AlphaFoldDB" id="A0A2T1DSF6"/>
<name>A0A2T1DSF6_9CYAN</name>
<gene>
    <name evidence="11" type="ORF">C7B82_31125</name>
</gene>
<dbReference type="InterPro" id="IPR005320">
    <property type="entry name" value="Peptidase_S51"/>
</dbReference>
<keyword evidence="7 9" id="KW-0378">Hydrolase</keyword>
<dbReference type="CDD" id="cd03145">
    <property type="entry name" value="GAT1_cyanophycinase"/>
    <property type="match status" value="1"/>
</dbReference>
<sequence>MAVQDAEGSVVAVSLNDAATAQESVALPETHGQLVIIGGAEDKEGDCTILREFVRRAGGLQARIVVMTVATGLPGEVGETYMNVFERLGVESVKVVDTARREDANDPRALELTQDATGVFFTGGNQARITECLKDTELDTLLHKRFAEGIVVAGTSAGAAMMPDMMIVEGESETNPRMEVARMDRGMGFLPGVVIDQHFAQRGRLGRLLSAIAQQPVNLGFGIDENTAIAINGKELEVIGDGAITVVDVAKITHNNVEELLRDEPLALCDATLHILPHGYKFDLEKRSPLGKS</sequence>
<comment type="similarity">
    <text evidence="3 9">Belongs to the peptidase S51 family.</text>
</comment>
<evidence type="ECO:0000256" key="10">
    <source>
        <dbReference type="PIRSR" id="PIRSR032067-1"/>
    </source>
</evidence>
<evidence type="ECO:0000256" key="1">
    <source>
        <dbReference type="ARBA" id="ARBA00001092"/>
    </source>
</evidence>
<dbReference type="PANTHER" id="PTHR36175">
    <property type="entry name" value="CYANOPHYCINASE"/>
    <property type="match status" value="1"/>
</dbReference>
<dbReference type="GO" id="GO:0006508">
    <property type="term" value="P:proteolysis"/>
    <property type="evidence" value="ECO:0007669"/>
    <property type="project" value="UniProtKB-KW"/>
</dbReference>
<evidence type="ECO:0000256" key="4">
    <source>
        <dbReference type="ARBA" id="ARBA00013115"/>
    </source>
</evidence>